<evidence type="ECO:0000256" key="1">
    <source>
        <dbReference type="SAM" id="MobiDB-lite"/>
    </source>
</evidence>
<reference evidence="4 5" key="1">
    <citation type="submission" date="2019-02" db="EMBL/GenBank/DDBJ databases">
        <title>Deep-cultivation of Planctomycetes and their phenomic and genomic characterization uncovers novel biology.</title>
        <authorList>
            <person name="Wiegand S."/>
            <person name="Jogler M."/>
            <person name="Boedeker C."/>
            <person name="Pinto D."/>
            <person name="Vollmers J."/>
            <person name="Rivas-Marin E."/>
            <person name="Kohn T."/>
            <person name="Peeters S.H."/>
            <person name="Heuer A."/>
            <person name="Rast P."/>
            <person name="Oberbeckmann S."/>
            <person name="Bunk B."/>
            <person name="Jeske O."/>
            <person name="Meyerdierks A."/>
            <person name="Storesund J.E."/>
            <person name="Kallscheuer N."/>
            <person name="Luecker S."/>
            <person name="Lage O.M."/>
            <person name="Pohl T."/>
            <person name="Merkel B.J."/>
            <person name="Hornburger P."/>
            <person name="Mueller R.-W."/>
            <person name="Bruemmer F."/>
            <person name="Labrenz M."/>
            <person name="Spormann A.M."/>
            <person name="Op den Camp H."/>
            <person name="Overmann J."/>
            <person name="Amann R."/>
            <person name="Jetten M.S.M."/>
            <person name="Mascher T."/>
            <person name="Medema M.H."/>
            <person name="Devos D.P."/>
            <person name="Kaster A.-K."/>
            <person name="Ovreas L."/>
            <person name="Rohde M."/>
            <person name="Galperin M.Y."/>
            <person name="Jogler C."/>
        </authorList>
    </citation>
    <scope>NUCLEOTIDE SEQUENCE [LARGE SCALE GENOMIC DNA]</scope>
    <source>
        <strain evidence="4 5">EC9</strain>
    </source>
</reference>
<keyword evidence="2" id="KW-0812">Transmembrane</keyword>
<evidence type="ECO:0000313" key="5">
    <source>
        <dbReference type="Proteomes" id="UP000319557"/>
    </source>
</evidence>
<dbReference type="InterPro" id="IPR025902">
    <property type="entry name" value="LssY-like-C_dom"/>
</dbReference>
<proteinExistence type="predicted"/>
<gene>
    <name evidence="4" type="ORF">EC9_04810</name>
</gene>
<keyword evidence="2" id="KW-1133">Transmembrane helix</keyword>
<keyword evidence="2" id="KW-0472">Membrane</keyword>
<feature type="compositionally biased region" description="Basic and acidic residues" evidence="1">
    <location>
        <begin position="20"/>
        <end position="30"/>
    </location>
</feature>
<keyword evidence="5" id="KW-1185">Reference proteome</keyword>
<dbReference type="AlphaFoldDB" id="A0A517LUM3"/>
<dbReference type="Proteomes" id="UP000319557">
    <property type="component" value="Chromosome"/>
</dbReference>
<sequence length="267" mass="30041">MNQPGRTTLRPADPQPINRHTMDTEPETNKRKPHGRTKWLTKVIVASLFLWLAVAYLAAPWAWELYIRRHPDLDDQPRITRTSDGHPGDPLNVELIGSEAQLQQIMKAADWYSAAALGLKSDLKIAADTVLSRPDDAAPVSSLYLFGRKEDLAFEQPVGDNPRHRHHVRLWKTDEVNPEGRPKWLGSAVYDKRVGLSHTTGQITHVTAADIDAERDYLFQCLEQTGQLAEHSIEPNFHQQHDGYNGGGDPWHTDGSLYIGVIRATEP</sequence>
<dbReference type="Pfam" id="PF14067">
    <property type="entry name" value="LssY_C"/>
    <property type="match status" value="1"/>
</dbReference>
<evidence type="ECO:0000313" key="4">
    <source>
        <dbReference type="EMBL" id="QDS86320.1"/>
    </source>
</evidence>
<feature type="transmembrane region" description="Helical" evidence="2">
    <location>
        <begin position="39"/>
        <end position="63"/>
    </location>
</feature>
<dbReference type="KEGG" id="ruv:EC9_04810"/>
<organism evidence="4 5">
    <name type="scientific">Rosistilla ulvae</name>
    <dbReference type="NCBI Taxonomy" id="1930277"/>
    <lineage>
        <taxon>Bacteria</taxon>
        <taxon>Pseudomonadati</taxon>
        <taxon>Planctomycetota</taxon>
        <taxon>Planctomycetia</taxon>
        <taxon>Pirellulales</taxon>
        <taxon>Pirellulaceae</taxon>
        <taxon>Rosistilla</taxon>
    </lineage>
</organism>
<evidence type="ECO:0000259" key="3">
    <source>
        <dbReference type="Pfam" id="PF14067"/>
    </source>
</evidence>
<feature type="region of interest" description="Disordered" evidence="1">
    <location>
        <begin position="1"/>
        <end position="34"/>
    </location>
</feature>
<protein>
    <recommendedName>
        <fullName evidence="3">LssY-like C-terminal domain-containing protein</fullName>
    </recommendedName>
</protein>
<feature type="domain" description="LssY-like C-terminal" evidence="3">
    <location>
        <begin position="75"/>
        <end position="256"/>
    </location>
</feature>
<dbReference type="OrthoDB" id="3725455at2"/>
<accession>A0A517LUM3</accession>
<dbReference type="EMBL" id="CP036261">
    <property type="protein sequence ID" value="QDS86320.1"/>
    <property type="molecule type" value="Genomic_DNA"/>
</dbReference>
<evidence type="ECO:0000256" key="2">
    <source>
        <dbReference type="SAM" id="Phobius"/>
    </source>
</evidence>
<name>A0A517LUM3_9BACT</name>